<dbReference type="Gene3D" id="3.30.70.2330">
    <property type="match status" value="1"/>
</dbReference>
<evidence type="ECO:0000313" key="2">
    <source>
        <dbReference type="Proteomes" id="UP000596742"/>
    </source>
</evidence>
<name>A0A8B6GSR5_MYTGA</name>
<sequence length="130" mass="14940">MKYLIIPNLLAVGMHHWGHRHLEVGLGYRVKREPENPKDPNAVAILYDGERKAYLKKNHSFVITRILKMNISNVIRLKPKEDALVKNKHVGPQQLCTIGLKVNEEINLKSATDLLKLHGFQFEIKDAKIK</sequence>
<dbReference type="OrthoDB" id="6151644at2759"/>
<dbReference type="AlphaFoldDB" id="A0A8B6GSR5"/>
<proteinExistence type="predicted"/>
<gene>
    <name evidence="1" type="ORF">MGAL_10B035407</name>
</gene>
<evidence type="ECO:0000313" key="1">
    <source>
        <dbReference type="EMBL" id="VDI68917.1"/>
    </source>
</evidence>
<dbReference type="Proteomes" id="UP000596742">
    <property type="component" value="Unassembled WGS sequence"/>
</dbReference>
<protein>
    <submittedName>
        <fullName evidence="1">Uncharacterized protein</fullName>
    </submittedName>
</protein>
<accession>A0A8B6GSR5</accession>
<organism evidence="1 2">
    <name type="scientific">Mytilus galloprovincialis</name>
    <name type="common">Mediterranean mussel</name>
    <dbReference type="NCBI Taxonomy" id="29158"/>
    <lineage>
        <taxon>Eukaryota</taxon>
        <taxon>Metazoa</taxon>
        <taxon>Spiralia</taxon>
        <taxon>Lophotrochozoa</taxon>
        <taxon>Mollusca</taxon>
        <taxon>Bivalvia</taxon>
        <taxon>Autobranchia</taxon>
        <taxon>Pteriomorphia</taxon>
        <taxon>Mytilida</taxon>
        <taxon>Mytiloidea</taxon>
        <taxon>Mytilidae</taxon>
        <taxon>Mytilinae</taxon>
        <taxon>Mytilus</taxon>
    </lineage>
</organism>
<comment type="caution">
    <text evidence="1">The sequence shown here is derived from an EMBL/GenBank/DDBJ whole genome shotgun (WGS) entry which is preliminary data.</text>
</comment>
<reference evidence="1" key="1">
    <citation type="submission" date="2018-11" db="EMBL/GenBank/DDBJ databases">
        <authorList>
            <person name="Alioto T."/>
            <person name="Alioto T."/>
        </authorList>
    </citation>
    <scope>NUCLEOTIDE SEQUENCE</scope>
</reference>
<keyword evidence="2" id="KW-1185">Reference proteome</keyword>
<dbReference type="EMBL" id="UYJE01008969">
    <property type="protein sequence ID" value="VDI68917.1"/>
    <property type="molecule type" value="Genomic_DNA"/>
</dbReference>